<dbReference type="eggNOG" id="COG0790">
    <property type="taxonomic scope" value="Bacteria"/>
</dbReference>
<dbReference type="Gene3D" id="1.25.40.10">
    <property type="entry name" value="Tetratricopeptide repeat domain"/>
    <property type="match status" value="1"/>
</dbReference>
<feature type="compositionally biased region" description="Low complexity" evidence="1">
    <location>
        <begin position="159"/>
        <end position="168"/>
    </location>
</feature>
<name>B8GRF5_THISH</name>
<dbReference type="KEGG" id="tgr:Tgr7_1424"/>
<reference evidence="2 3" key="1">
    <citation type="journal article" date="2011" name="Stand. Genomic Sci.">
        <title>Complete genome sequence of 'Thioalkalivibrio sulfidophilus' HL-EbGr7.</title>
        <authorList>
            <person name="Muyzer G."/>
            <person name="Sorokin D.Y."/>
            <person name="Mavromatis K."/>
            <person name="Lapidus A."/>
            <person name="Clum A."/>
            <person name="Ivanova N."/>
            <person name="Pati A."/>
            <person name="d'Haeseleer P."/>
            <person name="Woyke T."/>
            <person name="Kyrpides N.C."/>
        </authorList>
    </citation>
    <scope>NUCLEOTIDE SEQUENCE [LARGE SCALE GENOMIC DNA]</scope>
    <source>
        <strain evidence="2 3">HL-EbGR7</strain>
    </source>
</reference>
<keyword evidence="3" id="KW-1185">Reference proteome</keyword>
<organism evidence="2 3">
    <name type="scientific">Thioalkalivibrio sulfidiphilus (strain HL-EbGR7)</name>
    <dbReference type="NCBI Taxonomy" id="396588"/>
    <lineage>
        <taxon>Bacteria</taxon>
        <taxon>Pseudomonadati</taxon>
        <taxon>Pseudomonadota</taxon>
        <taxon>Gammaproteobacteria</taxon>
        <taxon>Chromatiales</taxon>
        <taxon>Ectothiorhodospiraceae</taxon>
        <taxon>Thioalkalivibrio</taxon>
    </lineage>
</organism>
<dbReference type="SMART" id="SM00671">
    <property type="entry name" value="SEL1"/>
    <property type="match status" value="2"/>
</dbReference>
<protein>
    <submittedName>
        <fullName evidence="2">Sel1 domain protein repeat-containing protein</fullName>
    </submittedName>
</protein>
<dbReference type="PANTHER" id="PTHR45011">
    <property type="entry name" value="DAP3-BINDING CELL DEATH ENHANCER 1"/>
    <property type="match status" value="1"/>
</dbReference>
<dbReference type="InterPro" id="IPR011990">
    <property type="entry name" value="TPR-like_helical_dom_sf"/>
</dbReference>
<gene>
    <name evidence="2" type="ordered locus">Tgr7_1424</name>
</gene>
<dbReference type="AlphaFoldDB" id="B8GRF5"/>
<evidence type="ECO:0000313" key="2">
    <source>
        <dbReference type="EMBL" id="ACL72509.1"/>
    </source>
</evidence>
<dbReference type="InterPro" id="IPR052748">
    <property type="entry name" value="ISR_Activator"/>
</dbReference>
<dbReference type="InterPro" id="IPR006597">
    <property type="entry name" value="Sel1-like"/>
</dbReference>
<feature type="compositionally biased region" description="Basic and acidic residues" evidence="1">
    <location>
        <begin position="139"/>
        <end position="158"/>
    </location>
</feature>
<dbReference type="RefSeq" id="WP_012637992.1">
    <property type="nucleotide sequence ID" value="NC_011901.1"/>
</dbReference>
<evidence type="ECO:0000256" key="1">
    <source>
        <dbReference type="SAM" id="MobiDB-lite"/>
    </source>
</evidence>
<dbReference type="PANTHER" id="PTHR45011:SF1">
    <property type="entry name" value="DAP3-BINDING CELL DEATH ENHANCER 1"/>
    <property type="match status" value="1"/>
</dbReference>
<dbReference type="Pfam" id="PF08238">
    <property type="entry name" value="Sel1"/>
    <property type="match status" value="2"/>
</dbReference>
<feature type="compositionally biased region" description="Low complexity" evidence="1">
    <location>
        <begin position="180"/>
        <end position="192"/>
    </location>
</feature>
<dbReference type="EMBL" id="CP001339">
    <property type="protein sequence ID" value="ACL72509.1"/>
    <property type="molecule type" value="Genomic_DNA"/>
</dbReference>
<dbReference type="HOGENOM" id="CLU_775998_0_0_6"/>
<feature type="region of interest" description="Disordered" evidence="1">
    <location>
        <begin position="139"/>
        <end position="223"/>
    </location>
</feature>
<evidence type="ECO:0000313" key="3">
    <source>
        <dbReference type="Proteomes" id="UP000002383"/>
    </source>
</evidence>
<proteinExistence type="predicted"/>
<dbReference type="Proteomes" id="UP000002383">
    <property type="component" value="Chromosome"/>
</dbReference>
<sequence precursor="true">MFKTSMMTLLKSATRRASGLAPRRSHWMVAAQCALIVLLATAPVAAQNLSSSLLRIEMMQAKGGDPEAQFTLGARYEDGNGVEKNPAESHRWYSLAANAGHAGAQFRLGRLHELGIGVPASSETAQEWIRLAASNGHEGARQHLAAQERERVAEEARAAQRALATTAPRPAPRPAPAPQPARTEAPAAVASAPRPPAPEPEVRPQPAAQAPAPAPAAPEPAAPAMPDIRDVVVNASWSNAGTPALYLPSTTTSCVVSGEEVVCFSREQMRRLEGQEVTFITRTTLSDFNAEGSFRVSFIHNVVDLRRRGQGPDDPVPEGLRAERGWLDPAISLRCQAASRNEVRCEGSAGERVFLNQ</sequence>
<dbReference type="SUPFAM" id="SSF81901">
    <property type="entry name" value="HCP-like"/>
    <property type="match status" value="1"/>
</dbReference>
<dbReference type="OrthoDB" id="9787367at2"/>
<feature type="compositionally biased region" description="Pro residues" evidence="1">
    <location>
        <begin position="212"/>
        <end position="223"/>
    </location>
</feature>
<accession>B8GRF5</accession>
<feature type="compositionally biased region" description="Pro residues" evidence="1">
    <location>
        <begin position="169"/>
        <end position="179"/>
    </location>
</feature>
<dbReference type="STRING" id="396588.Tgr7_1424"/>